<feature type="repeat" description="WD" evidence="5">
    <location>
        <begin position="801"/>
        <end position="842"/>
    </location>
</feature>
<dbReference type="Gene3D" id="1.10.510.10">
    <property type="entry name" value="Transferase(Phosphotransferase) domain 1"/>
    <property type="match status" value="1"/>
</dbReference>
<dbReference type="EC" id="2.7.11.1" evidence="10"/>
<evidence type="ECO:0000256" key="4">
    <source>
        <dbReference type="ARBA" id="ARBA00022840"/>
    </source>
</evidence>
<dbReference type="PROSITE" id="PS00678">
    <property type="entry name" value="WD_REPEATS_1"/>
    <property type="match status" value="2"/>
</dbReference>
<dbReference type="OrthoDB" id="500858at2"/>
<dbReference type="Pfam" id="PF00069">
    <property type="entry name" value="Pkinase"/>
    <property type="match status" value="1"/>
</dbReference>
<name>A0A517SCJ3_9PLAN</name>
<gene>
    <name evidence="10" type="primary">pknB_6</name>
    <name evidence="10" type="ORF">Pan44_18590</name>
</gene>
<evidence type="ECO:0000256" key="2">
    <source>
        <dbReference type="ARBA" id="ARBA00022737"/>
    </source>
</evidence>
<dbReference type="InterPro" id="IPR011047">
    <property type="entry name" value="Quinoprotein_ADH-like_sf"/>
</dbReference>
<keyword evidence="3 6" id="KW-0547">Nucleotide-binding</keyword>
<dbReference type="SUPFAM" id="SSF50998">
    <property type="entry name" value="Quinoprotein alcohol dehydrogenase-like"/>
    <property type="match status" value="1"/>
</dbReference>
<feature type="repeat" description="WD" evidence="5">
    <location>
        <begin position="1006"/>
        <end position="1047"/>
    </location>
</feature>
<reference evidence="10 11" key="1">
    <citation type="submission" date="2019-02" db="EMBL/GenBank/DDBJ databases">
        <title>Deep-cultivation of Planctomycetes and their phenomic and genomic characterization uncovers novel biology.</title>
        <authorList>
            <person name="Wiegand S."/>
            <person name="Jogler M."/>
            <person name="Boedeker C."/>
            <person name="Pinto D."/>
            <person name="Vollmers J."/>
            <person name="Rivas-Marin E."/>
            <person name="Kohn T."/>
            <person name="Peeters S.H."/>
            <person name="Heuer A."/>
            <person name="Rast P."/>
            <person name="Oberbeckmann S."/>
            <person name="Bunk B."/>
            <person name="Jeske O."/>
            <person name="Meyerdierks A."/>
            <person name="Storesund J.E."/>
            <person name="Kallscheuer N."/>
            <person name="Luecker S."/>
            <person name="Lage O.M."/>
            <person name="Pohl T."/>
            <person name="Merkel B.J."/>
            <person name="Hornburger P."/>
            <person name="Mueller R.-W."/>
            <person name="Bruemmer F."/>
            <person name="Labrenz M."/>
            <person name="Spormann A.M."/>
            <person name="Op den Camp H."/>
            <person name="Overmann J."/>
            <person name="Amann R."/>
            <person name="Jetten M.S.M."/>
            <person name="Mascher T."/>
            <person name="Medema M.H."/>
            <person name="Devos D.P."/>
            <person name="Kaster A.-K."/>
            <person name="Ovreas L."/>
            <person name="Rohde M."/>
            <person name="Galperin M.Y."/>
            <person name="Jogler C."/>
        </authorList>
    </citation>
    <scope>NUCLEOTIDE SEQUENCE [LARGE SCALE GENOMIC DNA]</scope>
    <source>
        <strain evidence="10 11">Pan44</strain>
    </source>
</reference>
<proteinExistence type="predicted"/>
<keyword evidence="11" id="KW-1185">Reference proteome</keyword>
<feature type="transmembrane region" description="Helical" evidence="8">
    <location>
        <begin position="405"/>
        <end position="428"/>
    </location>
</feature>
<evidence type="ECO:0000256" key="7">
    <source>
        <dbReference type="SAM" id="MobiDB-lite"/>
    </source>
</evidence>
<evidence type="ECO:0000313" key="10">
    <source>
        <dbReference type="EMBL" id="QDT53835.1"/>
    </source>
</evidence>
<dbReference type="PROSITE" id="PS00108">
    <property type="entry name" value="PROTEIN_KINASE_ST"/>
    <property type="match status" value="1"/>
</dbReference>
<dbReference type="GO" id="GO:0005524">
    <property type="term" value="F:ATP binding"/>
    <property type="evidence" value="ECO:0007669"/>
    <property type="project" value="UniProtKB-UniRule"/>
</dbReference>
<keyword evidence="8" id="KW-0812">Transmembrane</keyword>
<dbReference type="InterPro" id="IPR011009">
    <property type="entry name" value="Kinase-like_dom_sf"/>
</dbReference>
<evidence type="ECO:0000256" key="5">
    <source>
        <dbReference type="PROSITE-ProRule" id="PRU00221"/>
    </source>
</evidence>
<feature type="repeat" description="WD" evidence="5">
    <location>
        <begin position="615"/>
        <end position="648"/>
    </location>
</feature>
<dbReference type="SMART" id="SM00220">
    <property type="entry name" value="S_TKc"/>
    <property type="match status" value="1"/>
</dbReference>
<dbReference type="InterPro" id="IPR001680">
    <property type="entry name" value="WD40_rpt"/>
</dbReference>
<dbReference type="InterPro" id="IPR008271">
    <property type="entry name" value="Ser/Thr_kinase_AS"/>
</dbReference>
<evidence type="ECO:0000313" key="11">
    <source>
        <dbReference type="Proteomes" id="UP000315700"/>
    </source>
</evidence>
<evidence type="ECO:0000256" key="8">
    <source>
        <dbReference type="SAM" id="Phobius"/>
    </source>
</evidence>
<dbReference type="Gene3D" id="2.130.10.10">
    <property type="entry name" value="YVTN repeat-like/Quinoprotein amine dehydrogenase"/>
    <property type="match status" value="3"/>
</dbReference>
<dbReference type="GO" id="GO:0004674">
    <property type="term" value="F:protein serine/threonine kinase activity"/>
    <property type="evidence" value="ECO:0007669"/>
    <property type="project" value="UniProtKB-EC"/>
</dbReference>
<dbReference type="PANTHER" id="PTHR19848">
    <property type="entry name" value="WD40 REPEAT PROTEIN"/>
    <property type="match status" value="1"/>
</dbReference>
<sequence>MSDWNERANEIFLKATEIEDAQERLEFLAEACRDDAGLRQSVDELLQACSRAGDFLERPLSHLPSALKTAELTLMPERVGRYKVIEELGAGGMGVVYRAWQETPVKRFVALKIIKPGIDTRQTIVRFESERQVLAMMEHPNIARVLDAGATDEGRPFFVMEVVTGVPITHFCDDQSLDVPERLNLFIDVCGAIQHAHQKGIIHRDLKPSNILVTVQDGHPVVKVIDFGVAKAIGPEAADNTLTSAAQWVGTPLYMSPEQASGSSADIDTRSDVYSLGVILYELLSGTTPFDAETLARTHEVERRRIICEEEPTYPSARVAALDLGDRTRVAGEGRNETRRLSRQLRGELDWIVMKALEKDRNRRYDSVGALTADIERFLGGEPVSAGPPSQVYRLKKLAWRHRRALTASLAIVVALVAGTTVAIWQAIEANGARILADDRLRTSELIRTDLKLARERADAERDRARGSELASRRLLYASEMRLAVDAWKANDVRRMREILARHRPRPGEVDHRGFEWHFLHSQTGIQSQDLYKSSKPMHYIRISPDQRTIAAAGADGQIHLFDGQSLERIFSIDAGPSELNAVEFSADSSRIYSGDDAGTIAEWNLVTGDEVRRIQAHQEQVFGLVALPAMNALVSAGPDRLMHVWNLPDLTLRGAHAHHTATIQALAAAPAGDWVAAGADDDHVSVWDLKSSGPMWAQADQPISRVNNLAVSPDGRLLATAHLSGLLTFRESLSGGFLGQYVFPDSLHSVAFTPMTHKGASSLWVAVGDRSGSIYLYPGAMFALHSDLFPTSTIGQARHWQAHEGKVYAMAFTGDGRRLLTAGQDGAIKAWNYEGSSSSRRLPGRIHDFALISNDRVATGDDTCVRLSPLSKEGPVQTIKVAGYGGSLQYASEADTLFFYGARSKIYSAPASGGTARLVHARPAELQYGQFAVDSSGNKLAVVLLSSDRVVTTGVGFPLLPEVPPIPCASVIHEMRFSRDGHLAFDQSKDVLIADCETGEIVQTLKGHQTTVMDFEFSPDGRRLATVSGDRTVRVWDWKEGKELWREVAHTNEAYAVTFSPDGETVATAGTDAALRLWRWKENTLVLEYRLIDWPVDQIQFSDDGMKLLVHADDGLRIYDATAAPSETSPSLNEDLPGAAKTGLEKRPAGPG</sequence>
<dbReference type="RefSeq" id="WP_145029368.1">
    <property type="nucleotide sequence ID" value="NZ_CP036271.1"/>
</dbReference>
<accession>A0A517SCJ3</accession>
<dbReference type="PROSITE" id="PS50011">
    <property type="entry name" value="PROTEIN_KINASE_DOM"/>
    <property type="match status" value="1"/>
</dbReference>
<dbReference type="CDD" id="cd00200">
    <property type="entry name" value="WD40"/>
    <property type="match status" value="1"/>
</dbReference>
<dbReference type="InterPro" id="IPR000719">
    <property type="entry name" value="Prot_kinase_dom"/>
</dbReference>
<keyword evidence="10" id="KW-0418">Kinase</keyword>
<feature type="domain" description="Protein kinase" evidence="9">
    <location>
        <begin position="82"/>
        <end position="379"/>
    </location>
</feature>
<dbReference type="PANTHER" id="PTHR19848:SF8">
    <property type="entry name" value="F-BOX AND WD REPEAT DOMAIN CONTAINING 7"/>
    <property type="match status" value="1"/>
</dbReference>
<dbReference type="SUPFAM" id="SSF56112">
    <property type="entry name" value="Protein kinase-like (PK-like)"/>
    <property type="match status" value="1"/>
</dbReference>
<dbReference type="KEGG" id="ccos:Pan44_18590"/>
<dbReference type="InterPro" id="IPR019775">
    <property type="entry name" value="WD40_repeat_CS"/>
</dbReference>
<evidence type="ECO:0000256" key="6">
    <source>
        <dbReference type="PROSITE-ProRule" id="PRU10141"/>
    </source>
</evidence>
<keyword evidence="2" id="KW-0677">Repeat</keyword>
<dbReference type="SUPFAM" id="SSF63829">
    <property type="entry name" value="Calcium-dependent phosphotriesterase"/>
    <property type="match status" value="1"/>
</dbReference>
<dbReference type="Proteomes" id="UP000315700">
    <property type="component" value="Chromosome"/>
</dbReference>
<dbReference type="PROSITE" id="PS00107">
    <property type="entry name" value="PROTEIN_KINASE_ATP"/>
    <property type="match status" value="1"/>
</dbReference>
<protein>
    <submittedName>
        <fullName evidence="10">Serine/threonine-protein kinase PknB</fullName>
        <ecNumber evidence="10">2.7.11.1</ecNumber>
    </submittedName>
</protein>
<organism evidence="10 11">
    <name type="scientific">Caulifigura coniformis</name>
    <dbReference type="NCBI Taxonomy" id="2527983"/>
    <lineage>
        <taxon>Bacteria</taxon>
        <taxon>Pseudomonadati</taxon>
        <taxon>Planctomycetota</taxon>
        <taxon>Planctomycetia</taxon>
        <taxon>Planctomycetales</taxon>
        <taxon>Planctomycetaceae</taxon>
        <taxon>Caulifigura</taxon>
    </lineage>
</organism>
<dbReference type="SMART" id="SM00320">
    <property type="entry name" value="WD40"/>
    <property type="match status" value="10"/>
</dbReference>
<dbReference type="InterPro" id="IPR015943">
    <property type="entry name" value="WD40/YVTN_repeat-like_dom_sf"/>
</dbReference>
<keyword evidence="1 5" id="KW-0853">WD repeat</keyword>
<keyword evidence="10" id="KW-0808">Transferase</keyword>
<dbReference type="PROSITE" id="PS50082">
    <property type="entry name" value="WD_REPEATS_2"/>
    <property type="match status" value="5"/>
</dbReference>
<keyword evidence="8" id="KW-0472">Membrane</keyword>
<dbReference type="InParanoid" id="A0A517SCJ3"/>
<dbReference type="AlphaFoldDB" id="A0A517SCJ3"/>
<keyword evidence="8" id="KW-1133">Transmembrane helix</keyword>
<dbReference type="CDD" id="cd14014">
    <property type="entry name" value="STKc_PknB_like"/>
    <property type="match status" value="1"/>
</dbReference>
<dbReference type="Pfam" id="PF00400">
    <property type="entry name" value="WD40"/>
    <property type="match status" value="4"/>
</dbReference>
<feature type="binding site" evidence="6">
    <location>
        <position position="112"/>
    </location>
    <ligand>
        <name>ATP</name>
        <dbReference type="ChEBI" id="CHEBI:30616"/>
    </ligand>
</feature>
<dbReference type="Gene3D" id="3.30.200.20">
    <property type="entry name" value="Phosphorylase Kinase, domain 1"/>
    <property type="match status" value="1"/>
</dbReference>
<dbReference type="EMBL" id="CP036271">
    <property type="protein sequence ID" value="QDT53835.1"/>
    <property type="molecule type" value="Genomic_DNA"/>
</dbReference>
<feature type="region of interest" description="Disordered" evidence="7">
    <location>
        <begin position="1124"/>
        <end position="1153"/>
    </location>
</feature>
<keyword evidence="4 6" id="KW-0067">ATP-binding</keyword>
<dbReference type="PROSITE" id="PS50294">
    <property type="entry name" value="WD_REPEATS_REGION"/>
    <property type="match status" value="5"/>
</dbReference>
<dbReference type="InterPro" id="IPR017441">
    <property type="entry name" value="Protein_kinase_ATP_BS"/>
</dbReference>
<feature type="repeat" description="WD" evidence="5">
    <location>
        <begin position="1048"/>
        <end position="1089"/>
    </location>
</feature>
<feature type="repeat" description="WD" evidence="5">
    <location>
        <begin position="657"/>
        <end position="698"/>
    </location>
</feature>
<evidence type="ECO:0000256" key="1">
    <source>
        <dbReference type="ARBA" id="ARBA00022574"/>
    </source>
</evidence>
<evidence type="ECO:0000259" key="9">
    <source>
        <dbReference type="PROSITE" id="PS50011"/>
    </source>
</evidence>
<feature type="compositionally biased region" description="Basic and acidic residues" evidence="7">
    <location>
        <begin position="1144"/>
        <end position="1153"/>
    </location>
</feature>
<evidence type="ECO:0000256" key="3">
    <source>
        <dbReference type="ARBA" id="ARBA00022741"/>
    </source>
</evidence>